<dbReference type="SUPFAM" id="SSF51905">
    <property type="entry name" value="FAD/NAD(P)-binding domain"/>
    <property type="match status" value="1"/>
</dbReference>
<evidence type="ECO:0000256" key="2">
    <source>
        <dbReference type="ARBA" id="ARBA00007801"/>
    </source>
</evidence>
<dbReference type="InterPro" id="IPR036249">
    <property type="entry name" value="Thioredoxin-like_sf"/>
</dbReference>
<comment type="caution">
    <text evidence="8">The sequence shown here is derived from an EMBL/GenBank/DDBJ whole genome shotgun (WGS) entry which is preliminary data.</text>
</comment>
<evidence type="ECO:0000256" key="1">
    <source>
        <dbReference type="ARBA" id="ARBA00001974"/>
    </source>
</evidence>
<dbReference type="PANTHER" id="PTHR43004:SF19">
    <property type="entry name" value="BINDING MONOOXYGENASE, PUTATIVE (JCVI)-RELATED"/>
    <property type="match status" value="1"/>
</dbReference>
<reference evidence="8" key="1">
    <citation type="submission" date="2020-05" db="EMBL/GenBank/DDBJ databases">
        <title>Mycena genomes resolve the evolution of fungal bioluminescence.</title>
        <authorList>
            <person name="Tsai I.J."/>
        </authorList>
    </citation>
    <scope>NUCLEOTIDE SEQUENCE</scope>
    <source>
        <strain evidence="8">171206Taipei</strain>
    </source>
</reference>
<sequence length="548" mass="60205">MAQPTVLIAGAGPSGLVLAIVLIKNGVSVRLIDKVPNHRNGSRGTGVQPRTIELYDIIGCLPPLQEASGFHPTIAHYKPGEKEPFNLSNMVDWIEPSPNVPHPNHFSLPQEVHEEILRDYLAGMDCTVELGSELKSFEQFADHVVAHISVTREDGQSKEETATFKWLVGVDGAHSSVRKHLGVDFPGHVLTEHWIAIGDILVEEGLKHGVWHMWNANKNFLYLRSSGEKHKTFMFACGRPDNLSDTLITREEFMDQFYNATNRRDIKFGEMTWASNYRPSGRMADSMRVGRVFLAGDAAHIHSPTGGQGLNSSVQDAINLGWKLALVEFGVSPDSLLDSYSTERRRVIAQMLNLTSGILRKTMEQINSNDESKLNNQAWKRGGDTSMLGINYAGSEIILEGEVKDVEPTDSPYSWKQGGCIRAGTRAPDASELLLDKSRTRLFTLFDIHKHTLLLFGSVDAPSILAIVGRIPVKLVNVILLLPQGNCHRSDVELDGILVLHDSGGHAYIGYGLAPGDSTVVVVRPDAMVGAVVPDAAGVEQYLEKVFS</sequence>
<dbReference type="InterPro" id="IPR036188">
    <property type="entry name" value="FAD/NAD-bd_sf"/>
</dbReference>
<dbReference type="PRINTS" id="PR00420">
    <property type="entry name" value="RNGMNOXGNASE"/>
</dbReference>
<dbReference type="EMBL" id="JACAZF010000011">
    <property type="protein sequence ID" value="KAF7292762.1"/>
    <property type="molecule type" value="Genomic_DNA"/>
</dbReference>
<protein>
    <submittedName>
        <fullName evidence="8">FAD-binding-3 domain-containing protein</fullName>
    </submittedName>
</protein>
<dbReference type="InterPro" id="IPR002938">
    <property type="entry name" value="FAD-bd"/>
</dbReference>
<gene>
    <name evidence="8" type="ORF">MIND_01174700</name>
</gene>
<evidence type="ECO:0000313" key="8">
    <source>
        <dbReference type="EMBL" id="KAF7292762.1"/>
    </source>
</evidence>
<dbReference type="Pfam" id="PF01494">
    <property type="entry name" value="FAD_binding_3"/>
    <property type="match status" value="1"/>
</dbReference>
<dbReference type="RefSeq" id="XP_037215190.1">
    <property type="nucleotide sequence ID" value="XM_037368264.1"/>
</dbReference>
<dbReference type="GO" id="GO:0016709">
    <property type="term" value="F:oxidoreductase activity, acting on paired donors, with incorporation or reduction of molecular oxygen, NAD(P)H as one donor, and incorporation of one atom of oxygen"/>
    <property type="evidence" value="ECO:0007669"/>
    <property type="project" value="UniProtKB-ARBA"/>
</dbReference>
<dbReference type="PANTHER" id="PTHR43004">
    <property type="entry name" value="TRK SYSTEM POTASSIUM UPTAKE PROTEIN"/>
    <property type="match status" value="1"/>
</dbReference>
<feature type="domain" description="FAD-binding" evidence="6">
    <location>
        <begin position="5"/>
        <end position="353"/>
    </location>
</feature>
<evidence type="ECO:0000313" key="9">
    <source>
        <dbReference type="Proteomes" id="UP000636479"/>
    </source>
</evidence>
<evidence type="ECO:0000256" key="3">
    <source>
        <dbReference type="ARBA" id="ARBA00022630"/>
    </source>
</evidence>
<dbReference type="InterPro" id="IPR012941">
    <property type="entry name" value="Phe_hydrox_C_dim_dom"/>
</dbReference>
<evidence type="ECO:0000256" key="5">
    <source>
        <dbReference type="ARBA" id="ARBA00023002"/>
    </source>
</evidence>
<keyword evidence="5" id="KW-0560">Oxidoreductase</keyword>
<dbReference type="Pfam" id="PF07976">
    <property type="entry name" value="Phe_hydrox_dim"/>
    <property type="match status" value="1"/>
</dbReference>
<dbReference type="InterPro" id="IPR050641">
    <property type="entry name" value="RIFMO-like"/>
</dbReference>
<dbReference type="Gene3D" id="3.30.70.2450">
    <property type="match status" value="1"/>
</dbReference>
<dbReference type="Gene3D" id="3.50.50.60">
    <property type="entry name" value="FAD/NAD(P)-binding domain"/>
    <property type="match status" value="1"/>
</dbReference>
<keyword evidence="4" id="KW-0274">FAD</keyword>
<name>A0A8H6S5F8_9AGAR</name>
<comment type="similarity">
    <text evidence="2">Belongs to the PheA/TfdB FAD monooxygenase family.</text>
</comment>
<dbReference type="GeneID" id="59350780"/>
<evidence type="ECO:0000256" key="4">
    <source>
        <dbReference type="ARBA" id="ARBA00022827"/>
    </source>
</evidence>
<dbReference type="Gene3D" id="3.40.30.20">
    <property type="match status" value="1"/>
</dbReference>
<evidence type="ECO:0000259" key="7">
    <source>
        <dbReference type="Pfam" id="PF07976"/>
    </source>
</evidence>
<organism evidence="8 9">
    <name type="scientific">Mycena indigotica</name>
    <dbReference type="NCBI Taxonomy" id="2126181"/>
    <lineage>
        <taxon>Eukaryota</taxon>
        <taxon>Fungi</taxon>
        <taxon>Dikarya</taxon>
        <taxon>Basidiomycota</taxon>
        <taxon>Agaricomycotina</taxon>
        <taxon>Agaricomycetes</taxon>
        <taxon>Agaricomycetidae</taxon>
        <taxon>Agaricales</taxon>
        <taxon>Marasmiineae</taxon>
        <taxon>Mycenaceae</taxon>
        <taxon>Mycena</taxon>
    </lineage>
</organism>
<feature type="domain" description="Phenol hydroxylase-like C-terminal dimerisation" evidence="7">
    <location>
        <begin position="499"/>
        <end position="546"/>
    </location>
</feature>
<keyword evidence="3" id="KW-0285">Flavoprotein</keyword>
<dbReference type="OrthoDB" id="2690153at2759"/>
<proteinExistence type="inferred from homology"/>
<comment type="cofactor">
    <cofactor evidence="1">
        <name>FAD</name>
        <dbReference type="ChEBI" id="CHEBI:57692"/>
    </cofactor>
</comment>
<accession>A0A8H6S5F8</accession>
<dbReference type="SUPFAM" id="SSF52833">
    <property type="entry name" value="Thioredoxin-like"/>
    <property type="match status" value="1"/>
</dbReference>
<dbReference type="AlphaFoldDB" id="A0A8H6S5F8"/>
<dbReference type="Proteomes" id="UP000636479">
    <property type="component" value="Unassembled WGS sequence"/>
</dbReference>
<dbReference type="GO" id="GO:0071949">
    <property type="term" value="F:FAD binding"/>
    <property type="evidence" value="ECO:0007669"/>
    <property type="project" value="InterPro"/>
</dbReference>
<evidence type="ECO:0000259" key="6">
    <source>
        <dbReference type="Pfam" id="PF01494"/>
    </source>
</evidence>
<dbReference type="InterPro" id="IPR038220">
    <property type="entry name" value="PHOX_C_sf"/>
</dbReference>
<keyword evidence="9" id="KW-1185">Reference proteome</keyword>